<feature type="compositionally biased region" description="Basic residues" evidence="1">
    <location>
        <begin position="96"/>
        <end position="105"/>
    </location>
</feature>
<feature type="compositionally biased region" description="Acidic residues" evidence="1">
    <location>
        <begin position="60"/>
        <end position="70"/>
    </location>
</feature>
<dbReference type="EMBL" id="CAICTM010001305">
    <property type="protein sequence ID" value="CAB9522478.1"/>
    <property type="molecule type" value="Genomic_DNA"/>
</dbReference>
<feature type="compositionally biased region" description="Basic and acidic residues" evidence="1">
    <location>
        <begin position="113"/>
        <end position="127"/>
    </location>
</feature>
<evidence type="ECO:0000313" key="2">
    <source>
        <dbReference type="EMBL" id="CAB9522478.1"/>
    </source>
</evidence>
<protein>
    <submittedName>
        <fullName evidence="2">Uncharacterized protein</fullName>
    </submittedName>
</protein>
<reference evidence="2" key="1">
    <citation type="submission" date="2020-06" db="EMBL/GenBank/DDBJ databases">
        <authorList>
            <consortium name="Plant Systems Biology data submission"/>
        </authorList>
    </citation>
    <scope>NUCLEOTIDE SEQUENCE</scope>
    <source>
        <strain evidence="2">D6</strain>
    </source>
</reference>
<organism evidence="2 3">
    <name type="scientific">Seminavis robusta</name>
    <dbReference type="NCBI Taxonomy" id="568900"/>
    <lineage>
        <taxon>Eukaryota</taxon>
        <taxon>Sar</taxon>
        <taxon>Stramenopiles</taxon>
        <taxon>Ochrophyta</taxon>
        <taxon>Bacillariophyta</taxon>
        <taxon>Bacillariophyceae</taxon>
        <taxon>Bacillariophycidae</taxon>
        <taxon>Naviculales</taxon>
        <taxon>Naviculaceae</taxon>
        <taxon>Seminavis</taxon>
    </lineage>
</organism>
<feature type="region of interest" description="Disordered" evidence="1">
    <location>
        <begin position="18"/>
        <end position="155"/>
    </location>
</feature>
<proteinExistence type="predicted"/>
<sequence>MEATFTKVGGIEDFDSRSVSSLTTVPISNKSNITSDVSSRFSGEVLENPDETDTSTSNVDELDEDLLDADLQEKLREASRQAARQAARQAREARQAAKRKQRKRNWERFLQNGHEDAKKDNKKHCDDENGDEGGNSDSKRPAVAAAPASVGVASK</sequence>
<evidence type="ECO:0000256" key="1">
    <source>
        <dbReference type="SAM" id="MobiDB-lite"/>
    </source>
</evidence>
<accession>A0A9N8HTS0</accession>
<evidence type="ECO:0000313" key="3">
    <source>
        <dbReference type="Proteomes" id="UP001153069"/>
    </source>
</evidence>
<feature type="compositionally biased region" description="Polar residues" evidence="1">
    <location>
        <begin position="18"/>
        <end position="41"/>
    </location>
</feature>
<dbReference type="Proteomes" id="UP001153069">
    <property type="component" value="Unassembled WGS sequence"/>
</dbReference>
<feature type="compositionally biased region" description="Low complexity" evidence="1">
    <location>
        <begin position="141"/>
        <end position="155"/>
    </location>
</feature>
<dbReference type="AlphaFoldDB" id="A0A9N8HTS0"/>
<comment type="caution">
    <text evidence="2">The sequence shown here is derived from an EMBL/GenBank/DDBJ whole genome shotgun (WGS) entry which is preliminary data.</text>
</comment>
<keyword evidence="3" id="KW-1185">Reference proteome</keyword>
<gene>
    <name evidence="2" type="ORF">SEMRO_1307_G261360.1</name>
</gene>
<name>A0A9N8HTS0_9STRA</name>